<evidence type="ECO:0000256" key="5">
    <source>
        <dbReference type="SAM" id="Phobius"/>
    </source>
</evidence>
<evidence type="ECO:0000256" key="1">
    <source>
        <dbReference type="ARBA" id="ARBA00004141"/>
    </source>
</evidence>
<evidence type="ECO:0000313" key="9">
    <source>
        <dbReference type="Proteomes" id="UP001517247"/>
    </source>
</evidence>
<gene>
    <name evidence="8" type="ORF">E6A44_001270</name>
</gene>
<feature type="transmembrane region" description="Helical" evidence="5">
    <location>
        <begin position="31"/>
        <end position="58"/>
    </location>
</feature>
<keyword evidence="9" id="KW-1185">Reference proteome</keyword>
<organism evidence="8 9">
    <name type="scientific">Pedobacter ureilyticus</name>
    <dbReference type="NCBI Taxonomy" id="1393051"/>
    <lineage>
        <taxon>Bacteria</taxon>
        <taxon>Pseudomonadati</taxon>
        <taxon>Bacteroidota</taxon>
        <taxon>Sphingobacteriia</taxon>
        <taxon>Sphingobacteriales</taxon>
        <taxon>Sphingobacteriaceae</taxon>
        <taxon>Pedobacter</taxon>
    </lineage>
</organism>
<evidence type="ECO:0000313" key="8">
    <source>
        <dbReference type="EMBL" id="MFN0254185.1"/>
    </source>
</evidence>
<reference evidence="8 9" key="1">
    <citation type="submission" date="2024-12" db="EMBL/GenBank/DDBJ databases">
        <authorList>
            <person name="Hu S."/>
        </authorList>
    </citation>
    <scope>NUCLEOTIDE SEQUENCE [LARGE SCALE GENOMIC DNA]</scope>
    <source>
        <strain evidence="8 9">THG-T11</strain>
    </source>
</reference>
<feature type="transmembrane region" description="Helical" evidence="5">
    <location>
        <begin position="433"/>
        <end position="451"/>
    </location>
</feature>
<evidence type="ECO:0000259" key="7">
    <source>
        <dbReference type="Pfam" id="PF13515"/>
    </source>
</evidence>
<feature type="transmembrane region" description="Helical" evidence="5">
    <location>
        <begin position="382"/>
        <end position="399"/>
    </location>
</feature>
<dbReference type="Pfam" id="PF13515">
    <property type="entry name" value="FUSC_2"/>
    <property type="match status" value="1"/>
</dbReference>
<accession>A0ABW9J217</accession>
<evidence type="ECO:0000256" key="2">
    <source>
        <dbReference type="ARBA" id="ARBA00022692"/>
    </source>
</evidence>
<evidence type="ECO:0000256" key="4">
    <source>
        <dbReference type="ARBA" id="ARBA00023136"/>
    </source>
</evidence>
<dbReference type="Pfam" id="PF12805">
    <property type="entry name" value="FUSC-like"/>
    <property type="match status" value="1"/>
</dbReference>
<feature type="transmembrane region" description="Helical" evidence="5">
    <location>
        <begin position="118"/>
        <end position="135"/>
    </location>
</feature>
<feature type="transmembrane region" description="Helical" evidence="5">
    <location>
        <begin position="70"/>
        <end position="89"/>
    </location>
</feature>
<feature type="transmembrane region" description="Helical" evidence="5">
    <location>
        <begin position="147"/>
        <end position="167"/>
    </location>
</feature>
<sequence>MWSSFKKFFLAITRLFTSEHTVDALRNTLSVIIPIIVFYKVGWPTTGIGVGIGALMICMTDLPGNRSDKFRAAWICVLVFTTVAVLTAFSTSIPLLMIVTVVVVTFLLTMLAVMGQRMAGIGLMGIILATFTIGLKPKDPLLYGNYIFWGGVWYYLISLVQISIFPYRSLRRAIAQTERETAALLRLRAQGYNPEVSLSGFNQRNMRLHLKLASSHELIRQLLLSDRKAIKQPNAKAAMFLEKSINLIDLYEQVSAVHYDYPYLRKQFENTGALPLIQQSIELLAILLVKPNHQLSITQFEDLHIALIQKAETLKESKKTLLRQILANIDEIYTLIISNYQTQVDSQLDEDTERYRDFLTLTPAQSKTVKNHFSLSSPIFRFSLRLSALCLVAMLLITWLTEEHYSYWLLLTMVIVSRPSYGQTMKRNAERVGGTAIGLLIGWSLSQYADIPVQLSVSVVGLFGFFAFNRVAYSISAVCITVAVILCLNVYDGNLWKLVSDRAIFTIVGVLLCLGATFVFPIWNAPRLSHLMAEVVKANLLYFKAVTHLKPHDLDAIHQTRLARKLSHQQLSALSEAIQAAQKEPLKKQLNWSLIKRVQLFNYQFNVLTATFASLQKQGRSFLSEADINTVESNLEQSLANINLLDLKQPIDLPTWGEQPLHLLEVSNYLASIQKNN</sequence>
<dbReference type="EMBL" id="SSHJ02000001">
    <property type="protein sequence ID" value="MFN0254185.1"/>
    <property type="molecule type" value="Genomic_DNA"/>
</dbReference>
<name>A0ABW9J217_9SPHI</name>
<feature type="transmembrane region" description="Helical" evidence="5">
    <location>
        <begin position="95"/>
        <end position="113"/>
    </location>
</feature>
<dbReference type="Proteomes" id="UP001517247">
    <property type="component" value="Unassembled WGS sequence"/>
</dbReference>
<keyword evidence="3 5" id="KW-1133">Transmembrane helix</keyword>
<protein>
    <submittedName>
        <fullName evidence="8">FUSC family membrane protein</fullName>
    </submittedName>
</protein>
<feature type="domain" description="Integral membrane protein YccS N-terminal" evidence="6">
    <location>
        <begin position="75"/>
        <end position="290"/>
    </location>
</feature>
<keyword evidence="2 5" id="KW-0812">Transmembrane</keyword>
<dbReference type="InterPro" id="IPR032692">
    <property type="entry name" value="YccS_N"/>
</dbReference>
<feature type="transmembrane region" description="Helical" evidence="5">
    <location>
        <begin position="471"/>
        <end position="491"/>
    </location>
</feature>
<keyword evidence="4 5" id="KW-0472">Membrane</keyword>
<feature type="transmembrane region" description="Helical" evidence="5">
    <location>
        <begin position="405"/>
        <end position="421"/>
    </location>
</feature>
<comment type="caution">
    <text evidence="8">The sequence shown here is derived from an EMBL/GenBank/DDBJ whole genome shotgun (WGS) entry which is preliminary data.</text>
</comment>
<feature type="transmembrane region" description="Helical" evidence="5">
    <location>
        <begin position="503"/>
        <end position="523"/>
    </location>
</feature>
<proteinExistence type="predicted"/>
<dbReference type="RefSeq" id="WP_138721361.1">
    <property type="nucleotide sequence ID" value="NZ_SSHJ02000001.1"/>
</dbReference>
<evidence type="ECO:0000259" key="6">
    <source>
        <dbReference type="Pfam" id="PF12805"/>
    </source>
</evidence>
<comment type="subcellular location">
    <subcellularLocation>
        <location evidence="1">Membrane</location>
        <topology evidence="1">Multi-pass membrane protein</topology>
    </subcellularLocation>
</comment>
<dbReference type="InterPro" id="IPR049453">
    <property type="entry name" value="Memb_transporter_dom"/>
</dbReference>
<evidence type="ECO:0000256" key="3">
    <source>
        <dbReference type="ARBA" id="ARBA00022989"/>
    </source>
</evidence>
<feature type="domain" description="Integral membrane bound transporter" evidence="7">
    <location>
        <begin position="394"/>
        <end position="513"/>
    </location>
</feature>